<dbReference type="Pfam" id="PF00575">
    <property type="entry name" value="S1"/>
    <property type="match status" value="1"/>
</dbReference>
<gene>
    <name evidence="6" type="ORF">SLOPH_2480</name>
</gene>
<keyword evidence="3" id="KW-0648">Protein biosynthesis</keyword>
<dbReference type="InterPro" id="IPR044126">
    <property type="entry name" value="S1_IF2_alpha"/>
</dbReference>
<feature type="domain" description="S1 motif" evidence="5">
    <location>
        <begin position="63"/>
        <end position="134"/>
    </location>
</feature>
<dbReference type="InterPro" id="IPR024054">
    <property type="entry name" value="TIF2_asu_middle_sf"/>
</dbReference>
<accession>S7WAV1</accession>
<keyword evidence="4" id="KW-1133">Transmembrane helix</keyword>
<dbReference type="VEuPathDB" id="MicrosporidiaDB:SLOPH_2480"/>
<protein>
    <submittedName>
        <fullName evidence="6">Alpha subunit of translation initiation factor eIF2</fullName>
    </submittedName>
</protein>
<dbReference type="Gene3D" id="2.40.50.140">
    <property type="entry name" value="Nucleic acid-binding proteins"/>
    <property type="match status" value="1"/>
</dbReference>
<feature type="non-terminal residue" evidence="6">
    <location>
        <position position="1"/>
    </location>
</feature>
<dbReference type="InterPro" id="IPR011488">
    <property type="entry name" value="TIF_2_asu"/>
</dbReference>
<dbReference type="FunFam" id="2.40.50.140:FF:000015">
    <property type="entry name" value="Eukaryotic translation initiation factor 2 subunit alpha"/>
    <property type="match status" value="1"/>
</dbReference>
<reference evidence="7" key="1">
    <citation type="journal article" date="2013" name="PLoS Genet.">
        <title>The genome of Spraguea lophii and the basis of host-microsporidian interactions.</title>
        <authorList>
            <person name="Campbell S.E."/>
            <person name="Williams T.A."/>
            <person name="Yousuf A."/>
            <person name="Soanes D.M."/>
            <person name="Paszkiewicz K.H."/>
            <person name="Williams B.A.P."/>
        </authorList>
    </citation>
    <scope>NUCLEOTIDE SEQUENCE [LARGE SCALE GENOMIC DNA]</scope>
    <source>
        <strain evidence="7">42_110</strain>
    </source>
</reference>
<keyword evidence="2 6" id="KW-0396">Initiation factor</keyword>
<dbReference type="EMBL" id="ATCN01000017">
    <property type="protein sequence ID" value="EPR80085.1"/>
    <property type="molecule type" value="Genomic_DNA"/>
</dbReference>
<evidence type="ECO:0000259" key="5">
    <source>
        <dbReference type="PROSITE" id="PS50126"/>
    </source>
</evidence>
<dbReference type="SUPFAM" id="SSF50249">
    <property type="entry name" value="Nucleic acid-binding proteins"/>
    <property type="match status" value="1"/>
</dbReference>
<dbReference type="AlphaFoldDB" id="S7WAV1"/>
<dbReference type="FunCoup" id="S7WAV1">
    <property type="interactions" value="292"/>
</dbReference>
<evidence type="ECO:0000256" key="1">
    <source>
        <dbReference type="ARBA" id="ARBA00007223"/>
    </source>
</evidence>
<comment type="similarity">
    <text evidence="1">Belongs to the eIF-2-alpha family.</text>
</comment>
<dbReference type="PANTHER" id="PTHR10602:SF0">
    <property type="entry name" value="EUKARYOTIC TRANSLATION INITIATION FACTOR 2 SUBUNIT 1"/>
    <property type="match status" value="1"/>
</dbReference>
<dbReference type="Pfam" id="PF07541">
    <property type="entry name" value="EIF_2_alpha"/>
    <property type="match status" value="1"/>
</dbReference>
<dbReference type="InterPro" id="IPR024055">
    <property type="entry name" value="TIF2_asu_C"/>
</dbReference>
<evidence type="ECO:0000256" key="2">
    <source>
        <dbReference type="ARBA" id="ARBA00022540"/>
    </source>
</evidence>
<comment type="caution">
    <text evidence="6">The sequence shown here is derived from an EMBL/GenBank/DDBJ whole genome shotgun (WGS) entry which is preliminary data.</text>
</comment>
<dbReference type="InParanoid" id="S7WAV1"/>
<evidence type="ECO:0000313" key="6">
    <source>
        <dbReference type="EMBL" id="EPR80085.1"/>
    </source>
</evidence>
<dbReference type="InterPro" id="IPR003029">
    <property type="entry name" value="S1_domain"/>
</dbReference>
<dbReference type="Gene3D" id="3.30.70.1130">
    <property type="entry name" value="EIF_2_alpha"/>
    <property type="match status" value="1"/>
</dbReference>
<dbReference type="Gene3D" id="1.10.150.190">
    <property type="entry name" value="Translation initiation factor 2, subunit 1, domain 2"/>
    <property type="match status" value="1"/>
</dbReference>
<name>S7WAV1_SPRLO</name>
<keyword evidence="7" id="KW-1185">Reference proteome</keyword>
<dbReference type="CDD" id="cd04452">
    <property type="entry name" value="S1_IF2_alpha"/>
    <property type="match status" value="1"/>
</dbReference>
<keyword evidence="4" id="KW-0472">Membrane</keyword>
<feature type="transmembrane region" description="Helical" evidence="4">
    <location>
        <begin position="12"/>
        <end position="40"/>
    </location>
</feature>
<evidence type="ECO:0000256" key="4">
    <source>
        <dbReference type="SAM" id="Phobius"/>
    </source>
</evidence>
<dbReference type="HOGENOM" id="CLU_033458_0_1_1"/>
<dbReference type="GO" id="GO:0003743">
    <property type="term" value="F:translation initiation factor activity"/>
    <property type="evidence" value="ECO:0007669"/>
    <property type="project" value="UniProtKB-KW"/>
</dbReference>
<keyword evidence="4" id="KW-0812">Transmembrane</keyword>
<dbReference type="GO" id="GO:0003723">
    <property type="term" value="F:RNA binding"/>
    <property type="evidence" value="ECO:0007669"/>
    <property type="project" value="InterPro"/>
</dbReference>
<dbReference type="SUPFAM" id="SSF110993">
    <property type="entry name" value="eIF-2-alpha, C-terminal domain"/>
    <property type="match status" value="1"/>
</dbReference>
<dbReference type="SMART" id="SM00316">
    <property type="entry name" value="S1"/>
    <property type="match status" value="1"/>
</dbReference>
<proteinExistence type="inferred from homology"/>
<dbReference type="PANTHER" id="PTHR10602">
    <property type="entry name" value="EUKARYOTIC TRANSLATION INITIATION FACTOR 2 SUBUNIT 1"/>
    <property type="match status" value="1"/>
</dbReference>
<dbReference type="SUPFAM" id="SSF116742">
    <property type="entry name" value="eIF2alpha middle domain-like"/>
    <property type="match status" value="1"/>
</dbReference>
<evidence type="ECO:0000256" key="3">
    <source>
        <dbReference type="ARBA" id="ARBA00022917"/>
    </source>
</evidence>
<dbReference type="OrthoDB" id="1685042at2759"/>
<sequence>YFLYYFLLSLLLLIHPISIITTSITVIITIIIIIFILYYLNFISFLSLMSDCRFYTNEYPSIGDLVVVRNARITDMGVYVQLLEYNNMEGLIIVGELSKKRIKNVRKSIKIGKMEICSILRVDEEKGFIDLSRKKPSVSDYEKKYRSYLSNKSAHNVMIGLAQSFNKDVLQLYNEFGWKKADEYGSLYNYFLELFKCYNNKSDNSNDGDKIDNGGKNDTTIDNDNKIDTKIIDSKLVKDVNPEYIPVLLEYINNKFNSSKYKIRMDIELTCAKDGINAIKDALSEAYEIENIEVKLYRLPIYSMCIVSNDIEKSTEKLIMVSNKIKNKILQYGGTYSVAMEPKVYGGKEFKEDDEDSGSEGSSE</sequence>
<evidence type="ECO:0000313" key="7">
    <source>
        <dbReference type="Proteomes" id="UP000014978"/>
    </source>
</evidence>
<dbReference type="STRING" id="1358809.S7WAV1"/>
<dbReference type="Proteomes" id="UP000014978">
    <property type="component" value="Unassembled WGS sequence"/>
</dbReference>
<dbReference type="InterPro" id="IPR012340">
    <property type="entry name" value="NA-bd_OB-fold"/>
</dbReference>
<dbReference type="PROSITE" id="PS50126">
    <property type="entry name" value="S1"/>
    <property type="match status" value="1"/>
</dbReference>
<organism evidence="6 7">
    <name type="scientific">Spraguea lophii (strain 42_110)</name>
    <name type="common">Microsporidian parasite</name>
    <dbReference type="NCBI Taxonomy" id="1358809"/>
    <lineage>
        <taxon>Eukaryota</taxon>
        <taxon>Fungi</taxon>
        <taxon>Fungi incertae sedis</taxon>
        <taxon>Microsporidia</taxon>
        <taxon>Spragueidae</taxon>
        <taxon>Spraguea</taxon>
    </lineage>
</organism>
<dbReference type="GO" id="GO:0043022">
    <property type="term" value="F:ribosome binding"/>
    <property type="evidence" value="ECO:0007669"/>
    <property type="project" value="TreeGrafter"/>
</dbReference>